<evidence type="ECO:0000313" key="3">
    <source>
        <dbReference type="Proteomes" id="UP000752292"/>
    </source>
</evidence>
<organism evidence="2 3">
    <name type="scientific">Tectimicrobiota bacterium</name>
    <dbReference type="NCBI Taxonomy" id="2528274"/>
    <lineage>
        <taxon>Bacteria</taxon>
        <taxon>Pseudomonadati</taxon>
        <taxon>Nitrospinota/Tectimicrobiota group</taxon>
        <taxon>Candidatus Tectimicrobiota</taxon>
    </lineage>
</organism>
<gene>
    <name evidence="2" type="ORF">HY618_04390</name>
</gene>
<proteinExistence type="predicted"/>
<accession>A0A933EA59</accession>
<reference evidence="2" key="1">
    <citation type="submission" date="2020-07" db="EMBL/GenBank/DDBJ databases">
        <title>Huge and variable diversity of episymbiotic CPR bacteria and DPANN archaea in groundwater ecosystems.</title>
        <authorList>
            <person name="He C.Y."/>
            <person name="Keren R."/>
            <person name="Whittaker M."/>
            <person name="Farag I.F."/>
            <person name="Doudna J."/>
            <person name="Cate J.H.D."/>
            <person name="Banfield J.F."/>
        </authorList>
    </citation>
    <scope>NUCLEOTIDE SEQUENCE</scope>
    <source>
        <strain evidence="2">NC_groundwater_1370_Ag_S-0.2um_69_93</strain>
    </source>
</reference>
<comment type="caution">
    <text evidence="2">The sequence shown here is derived from an EMBL/GenBank/DDBJ whole genome shotgun (WGS) entry which is preliminary data.</text>
</comment>
<dbReference type="Proteomes" id="UP000752292">
    <property type="component" value="Unassembled WGS sequence"/>
</dbReference>
<protein>
    <submittedName>
        <fullName evidence="2">Uncharacterized protein</fullName>
    </submittedName>
</protein>
<feature type="region of interest" description="Disordered" evidence="1">
    <location>
        <begin position="40"/>
        <end position="70"/>
    </location>
</feature>
<evidence type="ECO:0000256" key="1">
    <source>
        <dbReference type="SAM" id="MobiDB-lite"/>
    </source>
</evidence>
<name>A0A933EA59_UNCTE</name>
<evidence type="ECO:0000313" key="2">
    <source>
        <dbReference type="EMBL" id="MBI4251679.1"/>
    </source>
</evidence>
<sequence length="89" mass="9703">MPMSGLEFVLVLAVLAIVFWPSKKGKGLFARARGWFAPRTKTSGARTRAAGLARPPAPAPREEPVKPAQLPAVRVGRSRRAYVRPRAAR</sequence>
<dbReference type="AlphaFoldDB" id="A0A933EA59"/>
<dbReference type="EMBL" id="JACQRX010000193">
    <property type="protein sequence ID" value="MBI4251679.1"/>
    <property type="molecule type" value="Genomic_DNA"/>
</dbReference>
<feature type="compositionally biased region" description="Low complexity" evidence="1">
    <location>
        <begin position="45"/>
        <end position="54"/>
    </location>
</feature>